<accession>A0AAD9UII2</accession>
<proteinExistence type="predicted"/>
<keyword evidence="1" id="KW-0732">Signal</keyword>
<comment type="caution">
    <text evidence="2">The sequence shown here is derived from an EMBL/GenBank/DDBJ whole genome shotgun (WGS) entry which is preliminary data.</text>
</comment>
<feature type="chain" id="PRO_5042272365" evidence="1">
    <location>
        <begin position="27"/>
        <end position="112"/>
    </location>
</feature>
<sequence>MLLDTKLMVLFCSCVVFMSQSVRTAAYRVDRSSSTDLDDPLLTLALLEKLIDDIEMQPMARAVKRRYDAGYGGRYGAASRVGAKLMALKQAADWNGPGRKRRSVRAATRTQQ</sequence>
<dbReference type="EMBL" id="JAODUO010000078">
    <property type="protein sequence ID" value="KAK2190497.1"/>
    <property type="molecule type" value="Genomic_DNA"/>
</dbReference>
<organism evidence="2 3">
    <name type="scientific">Ridgeia piscesae</name>
    <name type="common">Tubeworm</name>
    <dbReference type="NCBI Taxonomy" id="27915"/>
    <lineage>
        <taxon>Eukaryota</taxon>
        <taxon>Metazoa</taxon>
        <taxon>Spiralia</taxon>
        <taxon>Lophotrochozoa</taxon>
        <taxon>Annelida</taxon>
        <taxon>Polychaeta</taxon>
        <taxon>Sedentaria</taxon>
        <taxon>Canalipalpata</taxon>
        <taxon>Sabellida</taxon>
        <taxon>Siboglinidae</taxon>
        <taxon>Ridgeia</taxon>
    </lineage>
</organism>
<evidence type="ECO:0000313" key="3">
    <source>
        <dbReference type="Proteomes" id="UP001209878"/>
    </source>
</evidence>
<name>A0AAD9UII2_RIDPI</name>
<feature type="signal peptide" evidence="1">
    <location>
        <begin position="1"/>
        <end position="26"/>
    </location>
</feature>
<evidence type="ECO:0000256" key="1">
    <source>
        <dbReference type="SAM" id="SignalP"/>
    </source>
</evidence>
<gene>
    <name evidence="2" type="ORF">NP493_78g04031</name>
</gene>
<dbReference type="Proteomes" id="UP001209878">
    <property type="component" value="Unassembled WGS sequence"/>
</dbReference>
<protein>
    <submittedName>
        <fullName evidence="2">Uncharacterized protein</fullName>
    </submittedName>
</protein>
<dbReference type="AlphaFoldDB" id="A0AAD9UII2"/>
<evidence type="ECO:0000313" key="2">
    <source>
        <dbReference type="EMBL" id="KAK2190497.1"/>
    </source>
</evidence>
<reference evidence="2" key="1">
    <citation type="journal article" date="2023" name="Mol. Biol. Evol.">
        <title>Third-Generation Sequencing Reveals the Adaptive Role of the Epigenome in Three Deep-Sea Polychaetes.</title>
        <authorList>
            <person name="Perez M."/>
            <person name="Aroh O."/>
            <person name="Sun Y."/>
            <person name="Lan Y."/>
            <person name="Juniper S.K."/>
            <person name="Young C.R."/>
            <person name="Angers B."/>
            <person name="Qian P.Y."/>
        </authorList>
    </citation>
    <scope>NUCLEOTIDE SEQUENCE</scope>
    <source>
        <strain evidence="2">R07B-5</strain>
    </source>
</reference>
<keyword evidence="3" id="KW-1185">Reference proteome</keyword>